<feature type="signal peptide" evidence="8">
    <location>
        <begin position="1"/>
        <end position="33"/>
    </location>
</feature>
<organism evidence="10 11">
    <name type="scientific">Caenorhabditis auriculariae</name>
    <dbReference type="NCBI Taxonomy" id="2777116"/>
    <lineage>
        <taxon>Eukaryota</taxon>
        <taxon>Metazoa</taxon>
        <taxon>Ecdysozoa</taxon>
        <taxon>Nematoda</taxon>
        <taxon>Chromadorea</taxon>
        <taxon>Rhabditida</taxon>
        <taxon>Rhabditina</taxon>
        <taxon>Rhabditomorpha</taxon>
        <taxon>Rhabditoidea</taxon>
        <taxon>Rhabditidae</taxon>
        <taxon>Peloderinae</taxon>
        <taxon>Caenorhabditis</taxon>
    </lineage>
</organism>
<dbReference type="PROSITE" id="PS50027">
    <property type="entry name" value="EGF_LAM_2"/>
    <property type="match status" value="1"/>
</dbReference>
<proteinExistence type="predicted"/>
<dbReference type="InterPro" id="IPR050440">
    <property type="entry name" value="Laminin/Netrin_ECM"/>
</dbReference>
<evidence type="ECO:0000256" key="5">
    <source>
        <dbReference type="ARBA" id="ARBA00023292"/>
    </source>
</evidence>
<feature type="disulfide bond" evidence="6">
    <location>
        <begin position="540"/>
        <end position="549"/>
    </location>
</feature>
<evidence type="ECO:0000256" key="6">
    <source>
        <dbReference type="PROSITE-ProRule" id="PRU00460"/>
    </source>
</evidence>
<dbReference type="Proteomes" id="UP000835052">
    <property type="component" value="Unassembled WGS sequence"/>
</dbReference>
<dbReference type="GO" id="GO:0009888">
    <property type="term" value="P:tissue development"/>
    <property type="evidence" value="ECO:0007669"/>
    <property type="project" value="TreeGrafter"/>
</dbReference>
<feature type="domain" description="Laminin EGF-like" evidence="9">
    <location>
        <begin position="523"/>
        <end position="570"/>
    </location>
</feature>
<keyword evidence="7" id="KW-1133">Transmembrane helix</keyword>
<protein>
    <recommendedName>
        <fullName evidence="9">Laminin EGF-like domain-containing protein</fullName>
    </recommendedName>
</protein>
<keyword evidence="11" id="KW-1185">Reference proteome</keyword>
<accession>A0A8S1HK57</accession>
<dbReference type="OrthoDB" id="5985440at2759"/>
<evidence type="ECO:0000256" key="2">
    <source>
        <dbReference type="ARBA" id="ARBA00022737"/>
    </source>
</evidence>
<evidence type="ECO:0000256" key="3">
    <source>
        <dbReference type="ARBA" id="ARBA00023157"/>
    </source>
</evidence>
<dbReference type="InterPro" id="IPR000742">
    <property type="entry name" value="EGF"/>
</dbReference>
<dbReference type="InterPro" id="IPR056863">
    <property type="entry name" value="LMN_ATRN_NET-like_EGF"/>
</dbReference>
<keyword evidence="1 8" id="KW-0732">Signal</keyword>
<dbReference type="InterPro" id="IPR038289">
    <property type="entry name" value="DVA-1_sf"/>
</dbReference>
<dbReference type="SMART" id="SM00180">
    <property type="entry name" value="EGF_Lam"/>
    <property type="match status" value="2"/>
</dbReference>
<dbReference type="Gene3D" id="1.10.533.30">
    <property type="entry name" value="Nematode polyprotein allergen ABA-1"/>
    <property type="match status" value="2"/>
</dbReference>
<evidence type="ECO:0000313" key="10">
    <source>
        <dbReference type="EMBL" id="CAD6196078.1"/>
    </source>
</evidence>
<dbReference type="FunFam" id="2.10.25.10:FF:000188">
    <property type="entry name" value="Laminin subunit gamma 2"/>
    <property type="match status" value="1"/>
</dbReference>
<dbReference type="EMBL" id="CAJGYM010000066">
    <property type="protein sequence ID" value="CAD6196078.1"/>
    <property type="molecule type" value="Genomic_DNA"/>
</dbReference>
<dbReference type="Pfam" id="PF24973">
    <property type="entry name" value="EGF_LMN_ATRN"/>
    <property type="match status" value="2"/>
</dbReference>
<comment type="caution">
    <text evidence="10">The sequence shown here is derived from an EMBL/GenBank/DDBJ whole genome shotgun (WGS) entry which is preliminary data.</text>
</comment>
<sequence>MLPIRIFGLSKLAGTKILLPFIFLSLLPSPLQPATEPDDLEGDAAFEKKLVATRKAVIMKLDQCTHWRDQVEKTEKEQIERLLMMGKFEECRDLVLKIARNHFPDSAACIKSVTVLIKKYRRALEEKFRKFTFEKSKIEDFLSTEQLQKLHELLQSTNRSDMVEIALQRYFGDLSPEKRETLVKEFFAYKVELRRKPRSVKDETTEGVEGAKEKATARNPNPLKEECLGWQTRGQKEVVRRLRASSASEWDILNLIADQFYHAKRSLRKRYQESFINYCNENLRLLIGDENFEKIKKMYNESEKVDRLSAKFQQLVGEMQNETDRLTADHYGVVCRKFYRLLPFQADDLTSWLTAQQKLRIGLMIIDPDINDAQVYDQLYEWFSATKGTQKEEADEIIISGCRNFIALMFGDDVAEETEDMRLAGNVSAQHIVARLAEKLADIPRTANRKQAEDSLSICKRIYLNYNGSCHCNGHATVCDSQLHSCLDCQNNTAGYECDRCKDGYLRQTDGACLQEESEPQECNCHSHSQRCRSNTCEACNHNTTGDDCGLCLPGFFGDATRGTQEDCVPCPCPKGSECTVSEENVVTCSTCPENHTGLNCEIESETEVTTKEKQKDAMSTEESSFLVHPLVLRNIGLYRTLSDMNQLAEMTVDGGQSSTDESSDFVMLLVICGICGIILGVAIKLCYNYSRTFPGQKESETVQGFNRRAISVKGSRGNRYSVA</sequence>
<dbReference type="PANTHER" id="PTHR10574">
    <property type="entry name" value="NETRIN/LAMININ-RELATED"/>
    <property type="match status" value="1"/>
</dbReference>
<keyword evidence="2" id="KW-0677">Repeat</keyword>
<name>A0A8S1HK57_9PELO</name>
<keyword evidence="4" id="KW-0325">Glycoprotein</keyword>
<dbReference type="SUPFAM" id="SSF57196">
    <property type="entry name" value="EGF/Laminin"/>
    <property type="match status" value="2"/>
</dbReference>
<keyword evidence="5 6" id="KW-0424">Laminin EGF-like domain</keyword>
<dbReference type="PANTHER" id="PTHR10574:SF444">
    <property type="entry name" value="BASEMENT MEMBRANE-SPECIFIC HEPARAN SULFATE PROTEOGLYCAN CORE PROTEIN"/>
    <property type="match status" value="1"/>
</dbReference>
<dbReference type="InterPro" id="IPR002049">
    <property type="entry name" value="LE_dom"/>
</dbReference>
<comment type="caution">
    <text evidence="6">Lacks conserved residue(s) required for the propagation of feature annotation.</text>
</comment>
<evidence type="ECO:0000313" key="11">
    <source>
        <dbReference type="Proteomes" id="UP000835052"/>
    </source>
</evidence>
<dbReference type="InterPro" id="IPR032487">
    <property type="entry name" value="ABA-1_nematode"/>
</dbReference>
<reference evidence="10" key="1">
    <citation type="submission" date="2020-10" db="EMBL/GenBank/DDBJ databases">
        <authorList>
            <person name="Kikuchi T."/>
        </authorList>
    </citation>
    <scope>NUCLEOTIDE SEQUENCE</scope>
    <source>
        <strain evidence="10">NKZ352</strain>
    </source>
</reference>
<dbReference type="CDD" id="cd00055">
    <property type="entry name" value="EGF_Lam"/>
    <property type="match status" value="2"/>
</dbReference>
<keyword evidence="7" id="KW-0472">Membrane</keyword>
<dbReference type="Gene3D" id="2.10.25.10">
    <property type="entry name" value="Laminin"/>
    <property type="match status" value="2"/>
</dbReference>
<feature type="transmembrane region" description="Helical" evidence="7">
    <location>
        <begin position="666"/>
        <end position="688"/>
    </location>
</feature>
<gene>
    <name evidence="10" type="ORF">CAUJ_LOCUS11993</name>
</gene>
<evidence type="ECO:0000256" key="7">
    <source>
        <dbReference type="SAM" id="Phobius"/>
    </source>
</evidence>
<dbReference type="PROSITE" id="PS01248">
    <property type="entry name" value="EGF_LAM_1"/>
    <property type="match status" value="1"/>
</dbReference>
<keyword evidence="7" id="KW-0812">Transmembrane</keyword>
<dbReference type="AlphaFoldDB" id="A0A8S1HK57"/>
<evidence type="ECO:0000256" key="1">
    <source>
        <dbReference type="ARBA" id="ARBA00022729"/>
    </source>
</evidence>
<evidence type="ECO:0000259" key="9">
    <source>
        <dbReference type="PROSITE" id="PS50027"/>
    </source>
</evidence>
<dbReference type="GO" id="GO:0005604">
    <property type="term" value="C:basement membrane"/>
    <property type="evidence" value="ECO:0007669"/>
    <property type="project" value="UniProtKB-ARBA"/>
</dbReference>
<keyword evidence="3 6" id="KW-1015">Disulfide bond</keyword>
<dbReference type="GO" id="GO:0009887">
    <property type="term" value="P:animal organ morphogenesis"/>
    <property type="evidence" value="ECO:0007669"/>
    <property type="project" value="TreeGrafter"/>
</dbReference>
<evidence type="ECO:0000256" key="8">
    <source>
        <dbReference type="SAM" id="SignalP"/>
    </source>
</evidence>
<feature type="chain" id="PRO_5035882855" description="Laminin EGF-like domain-containing protein" evidence="8">
    <location>
        <begin position="34"/>
        <end position="724"/>
    </location>
</feature>
<dbReference type="SMART" id="SM00181">
    <property type="entry name" value="EGF"/>
    <property type="match status" value="2"/>
</dbReference>
<evidence type="ECO:0000256" key="4">
    <source>
        <dbReference type="ARBA" id="ARBA00023180"/>
    </source>
</evidence>
<dbReference type="Pfam" id="PF16469">
    <property type="entry name" value="NPA"/>
    <property type="match status" value="2"/>
</dbReference>